<reference evidence="2" key="1">
    <citation type="journal article" date="2021" name="bioRxiv">
        <title>Whole Genome Assembly and Annotation of Northern Wild Rice, Zizania palustris L., Supports a Whole Genome Duplication in the Zizania Genus.</title>
        <authorList>
            <person name="Haas M."/>
            <person name="Kono T."/>
            <person name="Macchietto M."/>
            <person name="Millas R."/>
            <person name="McGilp L."/>
            <person name="Shao M."/>
            <person name="Duquette J."/>
            <person name="Hirsch C.N."/>
            <person name="Kimball J."/>
        </authorList>
    </citation>
    <scope>NUCLEOTIDE SEQUENCE</scope>
    <source>
        <tissue evidence="2">Fresh leaf tissue</tissue>
    </source>
</reference>
<feature type="region of interest" description="Disordered" evidence="1">
    <location>
        <begin position="1"/>
        <end position="25"/>
    </location>
</feature>
<dbReference type="Proteomes" id="UP000729402">
    <property type="component" value="Unassembled WGS sequence"/>
</dbReference>
<feature type="compositionally biased region" description="Basic and acidic residues" evidence="1">
    <location>
        <begin position="151"/>
        <end position="166"/>
    </location>
</feature>
<dbReference type="AlphaFoldDB" id="A0A8J5VHT3"/>
<feature type="region of interest" description="Disordered" evidence="1">
    <location>
        <begin position="142"/>
        <end position="166"/>
    </location>
</feature>
<gene>
    <name evidence="2" type="ORF">GUJ93_ZPchr0079g2790</name>
</gene>
<sequence length="166" mass="16575">MSSSHVAVVAPDPGEDGGLGEPRQGARTMVVDAAAPIAGDATGSLAGMSASAGDADVTMTEAVEEVAVDAEVKAAVTGGVASDPLYAAESAGMVEGEDLNGARGLDGGDSGEDKLEAEARVLQNETWKPVPAADVAIAREEVEAPSSATPEHAEAVSNKLEEIMSM</sequence>
<organism evidence="2 3">
    <name type="scientific">Zizania palustris</name>
    <name type="common">Northern wild rice</name>
    <dbReference type="NCBI Taxonomy" id="103762"/>
    <lineage>
        <taxon>Eukaryota</taxon>
        <taxon>Viridiplantae</taxon>
        <taxon>Streptophyta</taxon>
        <taxon>Embryophyta</taxon>
        <taxon>Tracheophyta</taxon>
        <taxon>Spermatophyta</taxon>
        <taxon>Magnoliopsida</taxon>
        <taxon>Liliopsida</taxon>
        <taxon>Poales</taxon>
        <taxon>Poaceae</taxon>
        <taxon>BOP clade</taxon>
        <taxon>Oryzoideae</taxon>
        <taxon>Oryzeae</taxon>
        <taxon>Zizaniinae</taxon>
        <taxon>Zizania</taxon>
    </lineage>
</organism>
<evidence type="ECO:0000256" key="1">
    <source>
        <dbReference type="SAM" id="MobiDB-lite"/>
    </source>
</evidence>
<protein>
    <submittedName>
        <fullName evidence="2">Uncharacterized protein</fullName>
    </submittedName>
</protein>
<comment type="caution">
    <text evidence="2">The sequence shown here is derived from an EMBL/GenBank/DDBJ whole genome shotgun (WGS) entry which is preliminary data.</text>
</comment>
<name>A0A8J5VHT3_ZIZPA</name>
<dbReference type="OrthoDB" id="62853at2759"/>
<reference evidence="2" key="2">
    <citation type="submission" date="2021-02" db="EMBL/GenBank/DDBJ databases">
        <authorList>
            <person name="Kimball J.A."/>
            <person name="Haas M.W."/>
            <person name="Macchietto M."/>
            <person name="Kono T."/>
            <person name="Duquette J."/>
            <person name="Shao M."/>
        </authorList>
    </citation>
    <scope>NUCLEOTIDE SEQUENCE</scope>
    <source>
        <tissue evidence="2">Fresh leaf tissue</tissue>
    </source>
</reference>
<keyword evidence="3" id="KW-1185">Reference proteome</keyword>
<evidence type="ECO:0000313" key="3">
    <source>
        <dbReference type="Proteomes" id="UP000729402"/>
    </source>
</evidence>
<accession>A0A8J5VHT3</accession>
<evidence type="ECO:0000313" key="2">
    <source>
        <dbReference type="EMBL" id="KAG8044764.1"/>
    </source>
</evidence>
<proteinExistence type="predicted"/>
<dbReference type="EMBL" id="JAAALK010000387">
    <property type="protein sequence ID" value="KAG8044764.1"/>
    <property type="molecule type" value="Genomic_DNA"/>
</dbReference>